<keyword evidence="1" id="KW-0732">Signal</keyword>
<sequence length="193" mass="21646">MHLDYRKRLSARLLLGVLLLASLMMAGCSGQGTAETDEAADKNAEVVTAVIEKEFNGPDEIYRELWETAMAMQQDDMSQEEYDAITAGPEHQALEDYTEEAYASYFTENGFDDFVRSGAFYYSLFEGDYQLSTSDIDIVQNDQEPTLYTFTFDVMHEDEPFTFEGKAMVPEDGKIGKIEFLDEDGLAGAIQGI</sequence>
<dbReference type="PROSITE" id="PS51257">
    <property type="entry name" value="PROKAR_LIPOPROTEIN"/>
    <property type="match status" value="1"/>
</dbReference>
<reference evidence="3" key="1">
    <citation type="journal article" date="2019" name="Int. J. Syst. Evol. Microbiol.">
        <title>The Global Catalogue of Microorganisms (GCM) 10K type strain sequencing project: providing services to taxonomists for standard genome sequencing and annotation.</title>
        <authorList>
            <consortium name="The Broad Institute Genomics Platform"/>
            <consortium name="The Broad Institute Genome Sequencing Center for Infectious Disease"/>
            <person name="Wu L."/>
            <person name="Ma J."/>
        </authorList>
    </citation>
    <scope>NUCLEOTIDE SEQUENCE [LARGE SCALE GENOMIC DNA]</scope>
    <source>
        <strain evidence="3">CGMCC 1.15475</strain>
    </source>
</reference>
<dbReference type="EMBL" id="JBHUFW010000005">
    <property type="protein sequence ID" value="MFD1863098.1"/>
    <property type="molecule type" value="Genomic_DNA"/>
</dbReference>
<comment type="caution">
    <text evidence="2">The sequence shown here is derived from an EMBL/GenBank/DDBJ whole genome shotgun (WGS) entry which is preliminary data.</text>
</comment>
<keyword evidence="3" id="KW-1185">Reference proteome</keyword>
<organism evidence="2 3">
    <name type="scientific">Planococcus chinensis</name>
    <dbReference type="NCBI Taxonomy" id="272917"/>
    <lineage>
        <taxon>Bacteria</taxon>
        <taxon>Bacillati</taxon>
        <taxon>Bacillota</taxon>
        <taxon>Bacilli</taxon>
        <taxon>Bacillales</taxon>
        <taxon>Caryophanaceae</taxon>
        <taxon>Planococcus</taxon>
    </lineage>
</organism>
<evidence type="ECO:0008006" key="4">
    <source>
        <dbReference type="Google" id="ProtNLM"/>
    </source>
</evidence>
<dbReference type="Proteomes" id="UP001597273">
    <property type="component" value="Unassembled WGS sequence"/>
</dbReference>
<proteinExistence type="predicted"/>
<accession>A0ABW4QHV1</accession>
<protein>
    <recommendedName>
        <fullName evidence="4">DUF3993 domain-containing protein</fullName>
    </recommendedName>
</protein>
<evidence type="ECO:0000313" key="3">
    <source>
        <dbReference type="Proteomes" id="UP001597273"/>
    </source>
</evidence>
<gene>
    <name evidence="2" type="ORF">ACFSDB_09155</name>
</gene>
<feature type="chain" id="PRO_5047305507" description="DUF3993 domain-containing protein" evidence="1">
    <location>
        <begin position="27"/>
        <end position="193"/>
    </location>
</feature>
<feature type="signal peptide" evidence="1">
    <location>
        <begin position="1"/>
        <end position="26"/>
    </location>
</feature>
<name>A0ABW4QHV1_9BACL</name>
<evidence type="ECO:0000313" key="2">
    <source>
        <dbReference type="EMBL" id="MFD1863098.1"/>
    </source>
</evidence>
<dbReference type="RefSeq" id="WP_204891994.1">
    <property type="nucleotide sequence ID" value="NZ_JBHUFW010000005.1"/>
</dbReference>
<evidence type="ECO:0000256" key="1">
    <source>
        <dbReference type="SAM" id="SignalP"/>
    </source>
</evidence>